<proteinExistence type="predicted"/>
<protein>
    <recommendedName>
        <fullName evidence="3">Zinc knuckle CX2CX4HX4C domain-containing protein</fullName>
    </recommendedName>
</protein>
<organism evidence="1 2">
    <name type="scientific">Solanum tuberosum</name>
    <name type="common">Potato</name>
    <dbReference type="NCBI Taxonomy" id="4113"/>
    <lineage>
        <taxon>Eukaryota</taxon>
        <taxon>Viridiplantae</taxon>
        <taxon>Streptophyta</taxon>
        <taxon>Embryophyta</taxon>
        <taxon>Tracheophyta</taxon>
        <taxon>Spermatophyta</taxon>
        <taxon>Magnoliopsida</taxon>
        <taxon>eudicotyledons</taxon>
        <taxon>Gunneridae</taxon>
        <taxon>Pentapetalae</taxon>
        <taxon>asterids</taxon>
        <taxon>lamiids</taxon>
        <taxon>Solanales</taxon>
        <taxon>Solanaceae</taxon>
        <taxon>Solanoideae</taxon>
        <taxon>Solaneae</taxon>
        <taxon>Solanum</taxon>
    </lineage>
</organism>
<dbReference type="SUPFAM" id="SSF57756">
    <property type="entry name" value="Retrovirus zinc finger-like domains"/>
    <property type="match status" value="1"/>
</dbReference>
<sequence length="92" mass="10953">MQKTRGSVAKVRIQIDLTKKRPRHVWLGFSEKDPTRGKWQIIEYEEVPPYCLYCKQQGHFVGTCPMKTRYEEFKERKEMEASNKGQDKQQST</sequence>
<evidence type="ECO:0008006" key="3">
    <source>
        <dbReference type="Google" id="ProtNLM"/>
    </source>
</evidence>
<comment type="caution">
    <text evidence="1">The sequence shown here is derived from an EMBL/GenBank/DDBJ whole genome shotgun (WGS) entry which is preliminary data.</text>
</comment>
<name>A0ABQ7TTL4_SOLTU</name>
<dbReference type="InterPro" id="IPR036875">
    <property type="entry name" value="Znf_CCHC_sf"/>
</dbReference>
<evidence type="ECO:0000313" key="2">
    <source>
        <dbReference type="Proteomes" id="UP000826656"/>
    </source>
</evidence>
<dbReference type="PANTHER" id="PTHR31286">
    <property type="entry name" value="GLYCINE-RICH CELL WALL STRUCTURAL PROTEIN 1.8-LIKE"/>
    <property type="match status" value="1"/>
</dbReference>
<evidence type="ECO:0000313" key="1">
    <source>
        <dbReference type="EMBL" id="KAH0737890.1"/>
    </source>
</evidence>
<dbReference type="Proteomes" id="UP000826656">
    <property type="component" value="Unassembled WGS sequence"/>
</dbReference>
<dbReference type="PANTHER" id="PTHR31286:SF177">
    <property type="entry name" value="ENDONUCLEASE_EXONUCLEASE_PHOSPHATASE"/>
    <property type="match status" value="1"/>
</dbReference>
<dbReference type="EMBL" id="JAIVGD010000028">
    <property type="protein sequence ID" value="KAH0737890.1"/>
    <property type="molecule type" value="Genomic_DNA"/>
</dbReference>
<reference evidence="1 2" key="1">
    <citation type="journal article" date="2021" name="bioRxiv">
        <title>Chromosome-scale and haplotype-resolved genome assembly of a tetraploid potato cultivar.</title>
        <authorList>
            <person name="Sun H."/>
            <person name="Jiao W.-B."/>
            <person name="Krause K."/>
            <person name="Campoy J.A."/>
            <person name="Goel M."/>
            <person name="Folz-Donahue K."/>
            <person name="Kukat C."/>
            <person name="Huettel B."/>
            <person name="Schneeberger K."/>
        </authorList>
    </citation>
    <scope>NUCLEOTIDE SEQUENCE [LARGE SCALE GENOMIC DNA]</scope>
    <source>
        <strain evidence="1">SolTubOtavaFocal</strain>
        <tissue evidence="1">Leaves</tissue>
    </source>
</reference>
<accession>A0ABQ7TTL4</accession>
<dbReference type="InterPro" id="IPR040256">
    <property type="entry name" value="At4g02000-like"/>
</dbReference>
<gene>
    <name evidence="1" type="ORF">KY290_036595</name>
</gene>
<keyword evidence="2" id="KW-1185">Reference proteome</keyword>